<organism evidence="2">
    <name type="scientific">Petromyces alliaceus</name>
    <name type="common">Aspergillus alliaceus</name>
    <dbReference type="NCBI Taxonomy" id="209559"/>
    <lineage>
        <taxon>Eukaryota</taxon>
        <taxon>Fungi</taxon>
        <taxon>Dikarya</taxon>
        <taxon>Ascomycota</taxon>
        <taxon>Pezizomycotina</taxon>
        <taxon>Eurotiomycetes</taxon>
        <taxon>Eurotiomycetidae</taxon>
        <taxon>Eurotiales</taxon>
        <taxon>Aspergillaceae</taxon>
        <taxon>Aspergillus</taxon>
        <taxon>Aspergillus subgen. Circumdati</taxon>
    </lineage>
</organism>
<proteinExistence type="predicted"/>
<reference evidence="2" key="1">
    <citation type="submission" date="2019-04" db="EMBL/GenBank/DDBJ databases">
        <title>Friends and foes A comparative genomics studyof 23 Aspergillus species from section Flavi.</title>
        <authorList>
            <consortium name="DOE Joint Genome Institute"/>
            <person name="Kjaerbolling I."/>
            <person name="Vesth T."/>
            <person name="Frisvad J.C."/>
            <person name="Nybo J.L."/>
            <person name="Theobald S."/>
            <person name="Kildgaard S."/>
            <person name="Isbrandt T."/>
            <person name="Kuo A."/>
            <person name="Sato A."/>
            <person name="Lyhne E.K."/>
            <person name="Kogle M.E."/>
            <person name="Wiebenga A."/>
            <person name="Kun R.S."/>
            <person name="Lubbers R.J."/>
            <person name="Makela M.R."/>
            <person name="Barry K."/>
            <person name="Chovatia M."/>
            <person name="Clum A."/>
            <person name="Daum C."/>
            <person name="Haridas S."/>
            <person name="He G."/>
            <person name="LaButti K."/>
            <person name="Lipzen A."/>
            <person name="Mondo S."/>
            <person name="Riley R."/>
            <person name="Salamov A."/>
            <person name="Simmons B.A."/>
            <person name="Magnuson J.K."/>
            <person name="Henrissat B."/>
            <person name="Mortensen U.H."/>
            <person name="Larsen T.O."/>
            <person name="Devries R.P."/>
            <person name="Grigoriev I.V."/>
            <person name="Machida M."/>
            <person name="Baker S.E."/>
            <person name="Andersen M.R."/>
        </authorList>
    </citation>
    <scope>NUCLEOTIDE SEQUENCE [LARGE SCALE GENOMIC DNA]</scope>
    <source>
        <strain evidence="2">IBT 14317</strain>
    </source>
</reference>
<evidence type="ECO:0000256" key="1">
    <source>
        <dbReference type="SAM" id="Phobius"/>
    </source>
</evidence>
<keyword evidence="1" id="KW-1133">Transmembrane helix</keyword>
<name>A0A5N7BRH5_PETAA</name>
<accession>A0A5N7BRH5</accession>
<keyword evidence="1" id="KW-0472">Membrane</keyword>
<dbReference type="Proteomes" id="UP000326877">
    <property type="component" value="Unassembled WGS sequence"/>
</dbReference>
<dbReference type="EMBL" id="ML735391">
    <property type="protein sequence ID" value="KAE8384208.1"/>
    <property type="molecule type" value="Genomic_DNA"/>
</dbReference>
<gene>
    <name evidence="2" type="ORF">BDV23DRAFT_167328</name>
</gene>
<protein>
    <submittedName>
        <fullName evidence="2">Uncharacterized protein</fullName>
    </submittedName>
</protein>
<sequence length="60" mass="7097">MVGWRHHDLPLSHDNHATLNFKPIDILLRFRFDPFLIAMLILILILIMEEPEVSWGSRDC</sequence>
<dbReference type="AlphaFoldDB" id="A0A5N7BRH5"/>
<evidence type="ECO:0000313" key="2">
    <source>
        <dbReference type="EMBL" id="KAE8384208.1"/>
    </source>
</evidence>
<feature type="transmembrane region" description="Helical" evidence="1">
    <location>
        <begin position="30"/>
        <end position="48"/>
    </location>
</feature>
<keyword evidence="1" id="KW-0812">Transmembrane</keyword>